<evidence type="ECO:0000313" key="1">
    <source>
        <dbReference type="EMBL" id="TDS66218.1"/>
    </source>
</evidence>
<proteinExistence type="predicted"/>
<dbReference type="Pfam" id="PF13289">
    <property type="entry name" value="SIR2_2"/>
    <property type="match status" value="1"/>
</dbReference>
<comment type="caution">
    <text evidence="1">The sequence shown here is derived from an EMBL/GenBank/DDBJ whole genome shotgun (WGS) entry which is preliminary data.</text>
</comment>
<name>A0A4R7FAG7_9FLAO</name>
<dbReference type="Proteomes" id="UP000295215">
    <property type="component" value="Unassembled WGS sequence"/>
</dbReference>
<dbReference type="AlphaFoldDB" id="A0A4R7FAG7"/>
<dbReference type="EMBL" id="SOAG01000001">
    <property type="protein sequence ID" value="TDS66218.1"/>
    <property type="molecule type" value="Genomic_DNA"/>
</dbReference>
<accession>A0A4R7FAG7</accession>
<dbReference type="OrthoDB" id="9808492at2"/>
<evidence type="ECO:0000313" key="2">
    <source>
        <dbReference type="Proteomes" id="UP000295215"/>
    </source>
</evidence>
<reference evidence="1 2" key="1">
    <citation type="submission" date="2019-03" db="EMBL/GenBank/DDBJ databases">
        <title>Genomic Encyclopedia of Archaeal and Bacterial Type Strains, Phase II (KMG-II): from individual species to whole genera.</title>
        <authorList>
            <person name="Goeker M."/>
        </authorList>
    </citation>
    <scope>NUCLEOTIDE SEQUENCE [LARGE SCALE GENOMIC DNA]</scope>
    <source>
        <strain evidence="1 2">DSM 28213</strain>
    </source>
</reference>
<gene>
    <name evidence="1" type="ORF">C8P70_101114</name>
</gene>
<sequence length="388" mass="45574">MKPDRMKKLTVLLGAGFSANANMPIAKGVSDYFNRDLRDKLLNFPSSEWAWIDDKDKTIINNGHLSFERLGYSYVFNELLNIYKSNNSDKFLNYEDFYQFISDSYKNNNKISKIFSDAKEQLLQDYPCLIEKEDSDHLVLFNYKQYFKVLPILNYLIADILQPIKMNDDELCLTFKYFLDYVKSFDEVNIFTLNHDLIVERILELGGIEYSRGFETNNSVLVANDKKLPVYTGNYNKKVRVYKLHGSIDLYKFNYVEKNLDGYDQLTGEYDYFMTNDYYEKHRCQRVDSTTGDIVQNMASDIVPKFITGTDKTIIIDNDKMYKNIYSDFSRIMLETENLFVSGYSFNDTHINQHLSKNNKLSFINHRITKDYPFSSNGKNISDFKDIL</sequence>
<protein>
    <submittedName>
        <fullName evidence="1">SIR2-like protein</fullName>
    </submittedName>
</protein>
<organism evidence="1 2">
    <name type="scientific">Myroides indicus</name>
    <dbReference type="NCBI Taxonomy" id="1323422"/>
    <lineage>
        <taxon>Bacteria</taxon>
        <taxon>Pseudomonadati</taxon>
        <taxon>Bacteroidota</taxon>
        <taxon>Flavobacteriia</taxon>
        <taxon>Flavobacteriales</taxon>
        <taxon>Flavobacteriaceae</taxon>
        <taxon>Myroides</taxon>
    </lineage>
</organism>
<keyword evidence="2" id="KW-1185">Reference proteome</keyword>